<evidence type="ECO:0000259" key="1">
    <source>
        <dbReference type="PROSITE" id="PS50006"/>
    </source>
</evidence>
<dbReference type="SUPFAM" id="SSF49879">
    <property type="entry name" value="SMAD/FHA domain"/>
    <property type="match status" value="1"/>
</dbReference>
<proteinExistence type="predicted"/>
<protein>
    <recommendedName>
        <fullName evidence="1">FHA domain-containing protein</fullName>
    </recommendedName>
</protein>
<name>A0A383E4Q3_9ZZZZ</name>
<reference evidence="2" key="1">
    <citation type="submission" date="2018-05" db="EMBL/GenBank/DDBJ databases">
        <authorList>
            <person name="Lanie J.A."/>
            <person name="Ng W.-L."/>
            <person name="Kazmierczak K.M."/>
            <person name="Andrzejewski T.M."/>
            <person name="Davidsen T.M."/>
            <person name="Wayne K.J."/>
            <person name="Tettelin H."/>
            <person name="Glass J.I."/>
            <person name="Rusch D."/>
            <person name="Podicherti R."/>
            <person name="Tsui H.-C.T."/>
            <person name="Winkler M.E."/>
        </authorList>
    </citation>
    <scope>NUCLEOTIDE SEQUENCE</scope>
</reference>
<dbReference type="CDD" id="cd00060">
    <property type="entry name" value="FHA"/>
    <property type="match status" value="1"/>
</dbReference>
<accession>A0A383E4Q3</accession>
<organism evidence="2">
    <name type="scientific">marine metagenome</name>
    <dbReference type="NCBI Taxonomy" id="408172"/>
    <lineage>
        <taxon>unclassified sequences</taxon>
        <taxon>metagenomes</taxon>
        <taxon>ecological metagenomes</taxon>
    </lineage>
</organism>
<dbReference type="AlphaFoldDB" id="A0A383E4Q3"/>
<evidence type="ECO:0000313" key="2">
    <source>
        <dbReference type="EMBL" id="SVE51078.1"/>
    </source>
</evidence>
<feature type="domain" description="FHA" evidence="1">
    <location>
        <begin position="24"/>
        <end position="75"/>
    </location>
</feature>
<dbReference type="Gene3D" id="2.60.200.20">
    <property type="match status" value="1"/>
</dbReference>
<dbReference type="EMBL" id="UINC01222337">
    <property type="protein sequence ID" value="SVE51078.1"/>
    <property type="molecule type" value="Genomic_DNA"/>
</dbReference>
<feature type="non-terminal residue" evidence="2">
    <location>
        <position position="172"/>
    </location>
</feature>
<dbReference type="PROSITE" id="PS50006">
    <property type="entry name" value="FHA_DOMAIN"/>
    <property type="match status" value="1"/>
</dbReference>
<sequence>MSSIRISVRAPDTEWTVSFEQAEIQIGRGGDIPLDIKIPDPTVSRCHGRIWISADGFWFEDNNSTHGSKKNESMVMGPVRIFSGDILEVGSSLLIIEQADITEQDSGVMELFDVHLQDRLNLDQASQDKRRASGKIKVIGQKAYAAQESQKEKYNNAVFFGNLAKTFGYKEL</sequence>
<gene>
    <name evidence="2" type="ORF">METZ01_LOCUS503932</name>
</gene>
<dbReference type="InterPro" id="IPR008984">
    <property type="entry name" value="SMAD_FHA_dom_sf"/>
</dbReference>
<dbReference type="InterPro" id="IPR000253">
    <property type="entry name" value="FHA_dom"/>
</dbReference>
<dbReference type="Pfam" id="PF00498">
    <property type="entry name" value="FHA"/>
    <property type="match status" value="1"/>
</dbReference>